<evidence type="ECO:0000256" key="4">
    <source>
        <dbReference type="ARBA" id="ARBA00022741"/>
    </source>
</evidence>
<dbReference type="PANTHER" id="PTHR23115">
    <property type="entry name" value="TRANSLATION FACTOR"/>
    <property type="match status" value="1"/>
</dbReference>
<dbReference type="InterPro" id="IPR027417">
    <property type="entry name" value="P-loop_NTPase"/>
</dbReference>
<keyword evidence="9" id="KW-1185">Reference proteome</keyword>
<dbReference type="GO" id="GO:0006790">
    <property type="term" value="P:sulfur compound metabolic process"/>
    <property type="evidence" value="ECO:0007669"/>
    <property type="project" value="InterPro"/>
</dbReference>
<accession>A0P6K6</accession>
<dbReference type="Gene3D" id="3.40.50.300">
    <property type="entry name" value="P-loop containing nucleotide triphosphate hydrolases"/>
    <property type="match status" value="1"/>
</dbReference>
<dbReference type="InterPro" id="IPR009000">
    <property type="entry name" value="Transl_B-barrel_sf"/>
</dbReference>
<keyword evidence="6" id="KW-0342">GTP-binding</keyword>
<dbReference type="InterPro" id="IPR000795">
    <property type="entry name" value="T_Tr_GTP-bd_dom"/>
</dbReference>
<evidence type="ECO:0000256" key="1">
    <source>
        <dbReference type="ARBA" id="ARBA00012391"/>
    </source>
</evidence>
<evidence type="ECO:0000256" key="2">
    <source>
        <dbReference type="ARBA" id="ARBA00022679"/>
    </source>
</evidence>
<dbReference type="AlphaFoldDB" id="A0P6K6"/>
<dbReference type="PROSITE" id="PS51722">
    <property type="entry name" value="G_TR_2"/>
    <property type="match status" value="1"/>
</dbReference>
<dbReference type="GO" id="GO:0003924">
    <property type="term" value="F:GTPase activity"/>
    <property type="evidence" value="ECO:0007669"/>
    <property type="project" value="InterPro"/>
</dbReference>
<dbReference type="PRINTS" id="PR00315">
    <property type="entry name" value="ELONGATNFCT"/>
</dbReference>
<dbReference type="OrthoDB" id="9804504at2"/>
<evidence type="ECO:0000313" key="8">
    <source>
        <dbReference type="EMBL" id="EAV47166.1"/>
    </source>
</evidence>
<dbReference type="InterPro" id="IPR011779">
    <property type="entry name" value="SO4_adenylTrfase_lsu"/>
</dbReference>
<dbReference type="Pfam" id="PF00009">
    <property type="entry name" value="GTP_EFTU"/>
    <property type="match status" value="1"/>
</dbReference>
<evidence type="ECO:0000256" key="6">
    <source>
        <dbReference type="ARBA" id="ARBA00023134"/>
    </source>
</evidence>
<dbReference type="GO" id="GO:0005524">
    <property type="term" value="F:ATP binding"/>
    <property type="evidence" value="ECO:0007669"/>
    <property type="project" value="UniProtKB-KW"/>
</dbReference>
<dbReference type="EMBL" id="AAUX01000001">
    <property type="protein sequence ID" value="EAV47166.1"/>
    <property type="molecule type" value="Genomic_DNA"/>
</dbReference>
<evidence type="ECO:0000313" key="9">
    <source>
        <dbReference type="Proteomes" id="UP000054262"/>
    </source>
</evidence>
<dbReference type="PROSITE" id="PS00301">
    <property type="entry name" value="G_TR_1"/>
    <property type="match status" value="1"/>
</dbReference>
<dbReference type="Proteomes" id="UP000054262">
    <property type="component" value="Unassembled WGS sequence"/>
</dbReference>
<dbReference type="SUPFAM" id="SSF52540">
    <property type="entry name" value="P-loop containing nucleoside triphosphate hydrolases"/>
    <property type="match status" value="1"/>
</dbReference>
<dbReference type="CDD" id="cd04166">
    <property type="entry name" value="CysN_ATPS"/>
    <property type="match status" value="1"/>
</dbReference>
<dbReference type="Pfam" id="PF22594">
    <property type="entry name" value="GTP-eEF1A_C"/>
    <property type="match status" value="1"/>
</dbReference>
<dbReference type="CDD" id="cd03695">
    <property type="entry name" value="CysN_NodQ_II"/>
    <property type="match status" value="1"/>
</dbReference>
<dbReference type="FunFam" id="3.40.50.300:FF:000119">
    <property type="entry name" value="Sulfate adenylyltransferase subunit 1"/>
    <property type="match status" value="1"/>
</dbReference>
<dbReference type="Gene3D" id="2.40.30.10">
    <property type="entry name" value="Translation factors"/>
    <property type="match status" value="2"/>
</dbReference>
<dbReference type="InterPro" id="IPR050100">
    <property type="entry name" value="TRAFAC_GTPase_members"/>
</dbReference>
<sequence length="430" mass="48177">MNDTNKNNTVLRFLTCGSVDDGKSTLIGRLLFDTKTILTDTLSQIEKSSKKRGMSAIDLSLITDGLQAEREQGITIDVAYRYFSTGTRKYIIADAPGHEQYTRNMVTAASTSQLAIILIDARKGILTQTKRHSFLTKLVGIKHIVIAVNKMDLIEYDQEKYQSICDDYKIFASAIQLDQPGTKIQFIPMSALNGDMIVDRGSMIDWYKGPTLLEVLENLDTREDIKESALRLPIQYVCRPRDSDNKELHDFRAFMGRIESGLLQVNDKIKVLPSNQESTIKEIRIGDKILKKGIFEESVTVSLHDEIDVSRGDMLVHAHDELRSTKGFTAKVCWLSETNLSTNRTYLIMHTSRTSKAKIASINSKININSLALEEANDLKTNDIADVTFKLAQPLIVDKYANNRGTGAFIIIDESTFHTVGAGMIESIDK</sequence>
<proteinExistence type="predicted"/>
<evidence type="ECO:0000259" key="7">
    <source>
        <dbReference type="PROSITE" id="PS51722"/>
    </source>
</evidence>
<dbReference type="InterPro" id="IPR009001">
    <property type="entry name" value="Transl_elong_EF1A/Init_IF2_C"/>
</dbReference>
<organism evidence="8 9">
    <name type="scientific">Methylophilales bacterium HTCC2181</name>
    <dbReference type="NCBI Taxonomy" id="383631"/>
    <lineage>
        <taxon>Bacteria</taxon>
        <taxon>Pseudomonadati</taxon>
        <taxon>Pseudomonadota</taxon>
        <taxon>Betaproteobacteria</taxon>
        <taxon>Nitrosomonadales</taxon>
        <taxon>OM43 clade</taxon>
    </lineage>
</organism>
<dbReference type="NCBIfam" id="TIGR02034">
    <property type="entry name" value="CysN"/>
    <property type="match status" value="1"/>
</dbReference>
<dbReference type="InterPro" id="IPR054696">
    <property type="entry name" value="GTP-eEF1A_C"/>
</dbReference>
<dbReference type="GO" id="GO:0005525">
    <property type="term" value="F:GTP binding"/>
    <property type="evidence" value="ECO:0007669"/>
    <property type="project" value="UniProtKB-KW"/>
</dbReference>
<keyword evidence="2" id="KW-0808">Transferase</keyword>
<dbReference type="SUPFAM" id="SSF50447">
    <property type="entry name" value="Translation proteins"/>
    <property type="match status" value="1"/>
</dbReference>
<keyword evidence="5" id="KW-0067">ATP-binding</keyword>
<feature type="domain" description="Tr-type G" evidence="7">
    <location>
        <begin position="8"/>
        <end position="224"/>
    </location>
</feature>
<gene>
    <name evidence="8" type="ORF">MB2181_03795</name>
</gene>
<evidence type="ECO:0000256" key="5">
    <source>
        <dbReference type="ARBA" id="ARBA00022840"/>
    </source>
</evidence>
<comment type="caution">
    <text evidence="8">The sequence shown here is derived from an EMBL/GenBank/DDBJ whole genome shotgun (WGS) entry which is preliminary data.</text>
</comment>
<evidence type="ECO:0000256" key="3">
    <source>
        <dbReference type="ARBA" id="ARBA00022695"/>
    </source>
</evidence>
<reference evidence="8 9" key="1">
    <citation type="submission" date="2006-11" db="EMBL/GenBank/DDBJ databases">
        <authorList>
            <person name="Giovannoni S."/>
            <person name="Vergin K."/>
            <person name="Ferriera S."/>
            <person name="Johnson J."/>
            <person name="Kravitz S."/>
            <person name="Beeson K."/>
            <person name="Sutton G."/>
            <person name="Rogers Y.-H."/>
            <person name="Friedman R."/>
            <person name="Frazier M."/>
            <person name="Venter J.C."/>
        </authorList>
    </citation>
    <scope>NUCLEOTIDE SEQUENCE [LARGE SCALE GENOMIC DNA]</scope>
    <source>
        <strain evidence="8 9">HTCC2181</strain>
    </source>
</reference>
<protein>
    <recommendedName>
        <fullName evidence="1">sulfate adenylyltransferase</fullName>
        <ecNumber evidence="1">2.7.7.4</ecNumber>
    </recommendedName>
</protein>
<dbReference type="InterPro" id="IPR044139">
    <property type="entry name" value="CysN_NoDQ_III"/>
</dbReference>
<dbReference type="CDD" id="cd04095">
    <property type="entry name" value="CysN_NoDQ_III"/>
    <property type="match status" value="1"/>
</dbReference>
<dbReference type="SUPFAM" id="SSF50465">
    <property type="entry name" value="EF-Tu/eEF-1alpha/eIF2-gamma C-terminal domain"/>
    <property type="match status" value="1"/>
</dbReference>
<dbReference type="InterPro" id="IPR031157">
    <property type="entry name" value="G_TR_CS"/>
</dbReference>
<keyword evidence="3" id="KW-0548">Nucleotidyltransferase</keyword>
<dbReference type="GO" id="GO:0004781">
    <property type="term" value="F:sulfate adenylyltransferase (ATP) activity"/>
    <property type="evidence" value="ECO:0007669"/>
    <property type="project" value="UniProtKB-EC"/>
</dbReference>
<dbReference type="EC" id="2.7.7.4" evidence="1"/>
<dbReference type="InterPro" id="IPR044138">
    <property type="entry name" value="CysN_II"/>
</dbReference>
<name>A0P6K6_9PROT</name>
<keyword evidence="4" id="KW-0547">Nucleotide-binding</keyword>
<dbReference type="InterPro" id="IPR041757">
    <property type="entry name" value="CysN_GTP-bd"/>
</dbReference>